<keyword evidence="5" id="KW-0326">Glycosidase</keyword>
<accession>A0AAN9W4U1</accession>
<keyword evidence="2" id="KW-0378">Hydrolase</keyword>
<dbReference type="EMBL" id="JAZDUA010000012">
    <property type="protein sequence ID" value="KAK7873515.1"/>
    <property type="molecule type" value="Genomic_DNA"/>
</dbReference>
<dbReference type="Proteomes" id="UP001378592">
    <property type="component" value="Unassembled WGS sequence"/>
</dbReference>
<evidence type="ECO:0000256" key="1">
    <source>
        <dbReference type="ARBA" id="ARBA00022723"/>
    </source>
</evidence>
<dbReference type="InterPro" id="IPR022830">
    <property type="entry name" value="Indigdn_synthA-like"/>
</dbReference>
<proteinExistence type="inferred from homology"/>
<dbReference type="SUPFAM" id="SSF110581">
    <property type="entry name" value="Indigoidine synthase A-like"/>
    <property type="match status" value="1"/>
</dbReference>
<dbReference type="HAMAP" id="MF_01876">
    <property type="entry name" value="PsiMP_glycosidase"/>
    <property type="match status" value="1"/>
</dbReference>
<protein>
    <recommendedName>
        <fullName evidence="8">Pseudouridine-5'-phosphate glycosidase</fullName>
    </recommendedName>
</protein>
<evidence type="ECO:0000256" key="4">
    <source>
        <dbReference type="ARBA" id="ARBA00023239"/>
    </source>
</evidence>
<dbReference type="GO" id="GO:0016798">
    <property type="term" value="F:hydrolase activity, acting on glycosyl bonds"/>
    <property type="evidence" value="ECO:0007669"/>
    <property type="project" value="UniProtKB-KW"/>
</dbReference>
<evidence type="ECO:0000256" key="3">
    <source>
        <dbReference type="ARBA" id="ARBA00023211"/>
    </source>
</evidence>
<evidence type="ECO:0008006" key="8">
    <source>
        <dbReference type="Google" id="ProtNLM"/>
    </source>
</evidence>
<keyword evidence="3" id="KW-0464">Manganese</keyword>
<evidence type="ECO:0000256" key="2">
    <source>
        <dbReference type="ARBA" id="ARBA00022801"/>
    </source>
</evidence>
<reference evidence="6 7" key="1">
    <citation type="submission" date="2024-03" db="EMBL/GenBank/DDBJ databases">
        <title>The genome assembly and annotation of the cricket Gryllus longicercus Weissman &amp; Gray.</title>
        <authorList>
            <person name="Szrajer S."/>
            <person name="Gray D."/>
            <person name="Ylla G."/>
        </authorList>
    </citation>
    <scope>NUCLEOTIDE SEQUENCE [LARGE SCALE GENOMIC DNA]</scope>
    <source>
        <strain evidence="6">DAG 2021-001</strain>
        <tissue evidence="6">Whole body minus gut</tissue>
    </source>
</reference>
<dbReference type="Pfam" id="PF04227">
    <property type="entry name" value="Indigoidine_A"/>
    <property type="match status" value="1"/>
</dbReference>
<sequence>MLIFLNRWVFLRAFNIRHVSSRVCISEEVRNALNKNMPVVALETALVTHGMPHPENIKTAIAAQEAVSSQGAVPATIAILHGRVKVGLQHDELVELAEGKAPSIKISRRDFPYAISKKINGGTTVSGTMVIADLVGIRIFATGGIGGVHRGGESTFDISADLTELGRTPVAVVSSGVKAILDIPRTLEFLETQGVCVAALGAPGSSFPAFYSQGCGHKAPLCVSSPEEAAGLLHSLTDLGLRSGMLLAVPVPSEHALPDAMVEDAVGNALKEAEAMGIQGKDITPFLLQRISQSTKGHALVANQSLIINNAKIAAQMAVEFEKLQKTSF</sequence>
<dbReference type="InterPro" id="IPR007342">
    <property type="entry name" value="PsuG"/>
</dbReference>
<evidence type="ECO:0000313" key="7">
    <source>
        <dbReference type="Proteomes" id="UP001378592"/>
    </source>
</evidence>
<organism evidence="6 7">
    <name type="scientific">Gryllus longicercus</name>
    <dbReference type="NCBI Taxonomy" id="2509291"/>
    <lineage>
        <taxon>Eukaryota</taxon>
        <taxon>Metazoa</taxon>
        <taxon>Ecdysozoa</taxon>
        <taxon>Arthropoda</taxon>
        <taxon>Hexapoda</taxon>
        <taxon>Insecta</taxon>
        <taxon>Pterygota</taxon>
        <taxon>Neoptera</taxon>
        <taxon>Polyneoptera</taxon>
        <taxon>Orthoptera</taxon>
        <taxon>Ensifera</taxon>
        <taxon>Gryllidea</taxon>
        <taxon>Grylloidea</taxon>
        <taxon>Gryllidae</taxon>
        <taxon>Gryllinae</taxon>
        <taxon>Gryllus</taxon>
    </lineage>
</organism>
<dbReference type="PANTHER" id="PTHR42909:SF1">
    <property type="entry name" value="CARBOHYDRATE KINASE PFKB DOMAIN-CONTAINING PROTEIN"/>
    <property type="match status" value="1"/>
</dbReference>
<dbReference type="GO" id="GO:0005737">
    <property type="term" value="C:cytoplasm"/>
    <property type="evidence" value="ECO:0007669"/>
    <property type="project" value="TreeGrafter"/>
</dbReference>
<keyword evidence="4" id="KW-0456">Lyase</keyword>
<dbReference type="GO" id="GO:0046872">
    <property type="term" value="F:metal ion binding"/>
    <property type="evidence" value="ECO:0007669"/>
    <property type="project" value="UniProtKB-KW"/>
</dbReference>
<evidence type="ECO:0000256" key="5">
    <source>
        <dbReference type="ARBA" id="ARBA00023295"/>
    </source>
</evidence>
<keyword evidence="1" id="KW-0479">Metal-binding</keyword>
<evidence type="ECO:0000313" key="6">
    <source>
        <dbReference type="EMBL" id="KAK7873515.1"/>
    </source>
</evidence>
<comment type="caution">
    <text evidence="6">The sequence shown here is derived from an EMBL/GenBank/DDBJ whole genome shotgun (WGS) entry which is preliminary data.</text>
</comment>
<gene>
    <name evidence="6" type="ORF">R5R35_008777</name>
</gene>
<dbReference type="AlphaFoldDB" id="A0AAN9W4U1"/>
<dbReference type="GO" id="GO:0004730">
    <property type="term" value="F:pseudouridylate synthase activity"/>
    <property type="evidence" value="ECO:0007669"/>
    <property type="project" value="InterPro"/>
</dbReference>
<keyword evidence="7" id="KW-1185">Reference proteome</keyword>
<name>A0AAN9W4U1_9ORTH</name>
<dbReference type="PANTHER" id="PTHR42909">
    <property type="entry name" value="ZGC:136858"/>
    <property type="match status" value="1"/>
</dbReference>
<dbReference type="Gene3D" id="3.40.1790.10">
    <property type="entry name" value="Indigoidine synthase domain"/>
    <property type="match status" value="1"/>
</dbReference>